<evidence type="ECO:0000313" key="2">
    <source>
        <dbReference type="EMBL" id="KES05039.1"/>
    </source>
</evidence>
<accession>A0A081XNB6</accession>
<evidence type="ECO:0000313" key="3">
    <source>
        <dbReference type="Proteomes" id="UP000028341"/>
    </source>
</evidence>
<dbReference type="STRING" id="55952.BU52_21690"/>
<gene>
    <name evidence="2" type="ORF">BU52_21690</name>
</gene>
<dbReference type="Proteomes" id="UP000028341">
    <property type="component" value="Unassembled WGS sequence"/>
</dbReference>
<evidence type="ECO:0000256" key="1">
    <source>
        <dbReference type="SAM" id="MobiDB-lite"/>
    </source>
</evidence>
<keyword evidence="3" id="KW-1185">Reference proteome</keyword>
<comment type="caution">
    <text evidence="2">The sequence shown here is derived from an EMBL/GenBank/DDBJ whole genome shotgun (WGS) entry which is preliminary data.</text>
</comment>
<organism evidence="2 3">
    <name type="scientific">Streptomyces toyocaensis</name>
    <dbReference type="NCBI Taxonomy" id="55952"/>
    <lineage>
        <taxon>Bacteria</taxon>
        <taxon>Bacillati</taxon>
        <taxon>Actinomycetota</taxon>
        <taxon>Actinomycetes</taxon>
        <taxon>Kitasatosporales</taxon>
        <taxon>Streptomycetaceae</taxon>
        <taxon>Streptomyces</taxon>
    </lineage>
</organism>
<reference evidence="2 3" key="1">
    <citation type="submission" date="2014-02" db="EMBL/GenBank/DDBJ databases">
        <title>The genome announcement of Streptomyces toyocaensis NRRL15009.</title>
        <authorList>
            <person name="Hong H.-J."/>
            <person name="Kwun M.J."/>
        </authorList>
    </citation>
    <scope>NUCLEOTIDE SEQUENCE [LARGE SCALE GENOMIC DNA]</scope>
    <source>
        <strain evidence="2 3">NRRL 15009</strain>
    </source>
</reference>
<feature type="region of interest" description="Disordered" evidence="1">
    <location>
        <begin position="1"/>
        <end position="21"/>
    </location>
</feature>
<dbReference type="AlphaFoldDB" id="A0A081XNB6"/>
<dbReference type="EMBL" id="JFCB01000020">
    <property type="protein sequence ID" value="KES05039.1"/>
    <property type="molecule type" value="Genomic_DNA"/>
</dbReference>
<dbReference type="eggNOG" id="COG2936">
    <property type="taxonomic scope" value="Bacteria"/>
</dbReference>
<dbReference type="Gene3D" id="2.60.120.260">
    <property type="entry name" value="Galactose-binding domain-like"/>
    <property type="match status" value="1"/>
</dbReference>
<proteinExistence type="predicted"/>
<sequence>MTVRPFGTGSTFLPGHKPVVELSDDEPRADAHHALLPPDAFHLPVGRLVTHRIYRDAAHPSRLVLPFTTRGTADGR</sequence>
<protein>
    <submittedName>
        <fullName evidence="2">Uncharacterized protein</fullName>
    </submittedName>
</protein>
<name>A0A081XNB6_STRTO</name>
<dbReference type="RefSeq" id="WP_051858411.1">
    <property type="nucleotide sequence ID" value="NZ_JBFADL010000018.1"/>
</dbReference>